<evidence type="ECO:0000313" key="12">
    <source>
        <dbReference type="EMBL" id="MFC5402595.1"/>
    </source>
</evidence>
<dbReference type="InterPro" id="IPR011867">
    <property type="entry name" value="ModB_ABC"/>
</dbReference>
<comment type="function">
    <text evidence="10">Part of the binding-protein-dependent transport system for molybdenum; probably responsible for the translocation of the substrate across the membrane.</text>
</comment>
<dbReference type="InterPro" id="IPR035906">
    <property type="entry name" value="MetI-like_sf"/>
</dbReference>
<evidence type="ECO:0000256" key="10">
    <source>
        <dbReference type="RuleBase" id="RU365097"/>
    </source>
</evidence>
<gene>
    <name evidence="12" type="primary">modB</name>
    <name evidence="12" type="ORF">ACFPOF_07570</name>
</gene>
<evidence type="ECO:0000256" key="3">
    <source>
        <dbReference type="ARBA" id="ARBA00022448"/>
    </source>
</evidence>
<feature type="transmembrane region" description="Helical" evidence="9">
    <location>
        <begin position="199"/>
        <end position="217"/>
    </location>
</feature>
<keyword evidence="8 9" id="KW-0472">Membrane</keyword>
<evidence type="ECO:0000256" key="5">
    <source>
        <dbReference type="ARBA" id="ARBA00022505"/>
    </source>
</evidence>
<proteinExistence type="inferred from homology"/>
<dbReference type="SUPFAM" id="SSF161098">
    <property type="entry name" value="MetI-like"/>
    <property type="match status" value="1"/>
</dbReference>
<evidence type="ECO:0000256" key="7">
    <source>
        <dbReference type="ARBA" id="ARBA00022989"/>
    </source>
</evidence>
<comment type="similarity">
    <text evidence="2 10">Belongs to the binding-protein-dependent transport system permease family. CysTW subfamily.</text>
</comment>
<dbReference type="PANTHER" id="PTHR30183">
    <property type="entry name" value="MOLYBDENUM TRANSPORT SYSTEM PERMEASE PROTEIN MODB"/>
    <property type="match status" value="1"/>
</dbReference>
<dbReference type="RefSeq" id="WP_378131185.1">
    <property type="nucleotide sequence ID" value="NZ_JBHSMI010000013.1"/>
</dbReference>
<dbReference type="NCBIfam" id="TIGR02141">
    <property type="entry name" value="modB_ABC"/>
    <property type="match status" value="1"/>
</dbReference>
<evidence type="ECO:0000313" key="13">
    <source>
        <dbReference type="Proteomes" id="UP001596113"/>
    </source>
</evidence>
<comment type="caution">
    <text evidence="12">The sequence shown here is derived from an EMBL/GenBank/DDBJ whole genome shotgun (WGS) entry which is preliminary data.</text>
</comment>
<dbReference type="Proteomes" id="UP001596113">
    <property type="component" value="Unassembled WGS sequence"/>
</dbReference>
<comment type="subcellular location">
    <subcellularLocation>
        <location evidence="1 9">Cell membrane</location>
        <topology evidence="1 9">Multi-pass membrane protein</topology>
    </subcellularLocation>
</comment>
<evidence type="ECO:0000256" key="1">
    <source>
        <dbReference type="ARBA" id="ARBA00004651"/>
    </source>
</evidence>
<dbReference type="InterPro" id="IPR000515">
    <property type="entry name" value="MetI-like"/>
</dbReference>
<feature type="transmembrane region" description="Helical" evidence="9">
    <location>
        <begin position="15"/>
        <end position="36"/>
    </location>
</feature>
<sequence>MITINASDFWQPIGLSARISLIASVIVLVFSVLLAWKMARARFIGKSIVETIILLPLVLPPSVIGFVLLVGLGRRSTLGKWYESLFGQPIVFTWEAAVIAAAVVAFPLAYRTMRAGFEGVDTELEASARALGASEWQVFRYISVPLAARSLTAGYILGFCRGLGEFGATLMIAGNIPGRTQTIPTAIYVATDGGSMKMAWAWAGAMIALSFLMLMVANRFTKE</sequence>
<accession>A0ABW0HN01</accession>
<name>A0ABW0HN01_9BACL</name>
<comment type="caution">
    <text evidence="10">Lacks conserved residue(s) required for the propagation of feature annotation.</text>
</comment>
<reference evidence="13" key="1">
    <citation type="journal article" date="2019" name="Int. J. Syst. Evol. Microbiol.">
        <title>The Global Catalogue of Microorganisms (GCM) 10K type strain sequencing project: providing services to taxonomists for standard genome sequencing and annotation.</title>
        <authorList>
            <consortium name="The Broad Institute Genomics Platform"/>
            <consortium name="The Broad Institute Genome Sequencing Center for Infectious Disease"/>
            <person name="Wu L."/>
            <person name="Ma J."/>
        </authorList>
    </citation>
    <scope>NUCLEOTIDE SEQUENCE [LARGE SCALE GENOMIC DNA]</scope>
    <source>
        <strain evidence="13">CGMCC 1.18575</strain>
    </source>
</reference>
<evidence type="ECO:0000256" key="9">
    <source>
        <dbReference type="RuleBase" id="RU363032"/>
    </source>
</evidence>
<dbReference type="PANTHER" id="PTHR30183:SF3">
    <property type="entry name" value="MOLYBDENUM TRANSPORT SYSTEM PERMEASE PROTEIN MODB"/>
    <property type="match status" value="1"/>
</dbReference>
<organism evidence="12 13">
    <name type="scientific">Cohnella soli</name>
    <dbReference type="NCBI Taxonomy" id="425005"/>
    <lineage>
        <taxon>Bacteria</taxon>
        <taxon>Bacillati</taxon>
        <taxon>Bacillota</taxon>
        <taxon>Bacilli</taxon>
        <taxon>Bacillales</taxon>
        <taxon>Paenibacillaceae</taxon>
        <taxon>Cohnella</taxon>
    </lineage>
</organism>
<keyword evidence="5 10" id="KW-0500">Molybdenum</keyword>
<evidence type="ECO:0000256" key="6">
    <source>
        <dbReference type="ARBA" id="ARBA00022692"/>
    </source>
</evidence>
<feature type="transmembrane region" description="Helical" evidence="9">
    <location>
        <begin position="90"/>
        <end position="110"/>
    </location>
</feature>
<keyword evidence="7 9" id="KW-1133">Transmembrane helix</keyword>
<keyword evidence="13" id="KW-1185">Reference proteome</keyword>
<dbReference type="CDD" id="cd06261">
    <property type="entry name" value="TM_PBP2"/>
    <property type="match status" value="1"/>
</dbReference>
<dbReference type="Gene3D" id="1.10.3720.10">
    <property type="entry name" value="MetI-like"/>
    <property type="match status" value="1"/>
</dbReference>
<dbReference type="PROSITE" id="PS50928">
    <property type="entry name" value="ABC_TM1"/>
    <property type="match status" value="1"/>
</dbReference>
<keyword evidence="4 10" id="KW-1003">Cell membrane</keyword>
<evidence type="ECO:0000256" key="8">
    <source>
        <dbReference type="ARBA" id="ARBA00023136"/>
    </source>
</evidence>
<keyword evidence="3 9" id="KW-0813">Transport</keyword>
<keyword evidence="6 9" id="KW-0812">Transmembrane</keyword>
<dbReference type="EMBL" id="JBHSMI010000013">
    <property type="protein sequence ID" value="MFC5402595.1"/>
    <property type="molecule type" value="Genomic_DNA"/>
</dbReference>
<evidence type="ECO:0000256" key="4">
    <source>
        <dbReference type="ARBA" id="ARBA00022475"/>
    </source>
</evidence>
<evidence type="ECO:0000259" key="11">
    <source>
        <dbReference type="PROSITE" id="PS50928"/>
    </source>
</evidence>
<protein>
    <recommendedName>
        <fullName evidence="10">Molybdenum transport system permease</fullName>
    </recommendedName>
</protein>
<feature type="transmembrane region" description="Helical" evidence="9">
    <location>
        <begin position="48"/>
        <end position="70"/>
    </location>
</feature>
<dbReference type="Pfam" id="PF00528">
    <property type="entry name" value="BPD_transp_1"/>
    <property type="match status" value="1"/>
</dbReference>
<evidence type="ECO:0000256" key="2">
    <source>
        <dbReference type="ARBA" id="ARBA00007069"/>
    </source>
</evidence>
<feature type="domain" description="ABC transmembrane type-1" evidence="11">
    <location>
        <begin position="13"/>
        <end position="221"/>
    </location>
</feature>